<comment type="caution">
    <text evidence="2">The sequence shown here is derived from an EMBL/GenBank/DDBJ whole genome shotgun (WGS) entry which is preliminary data.</text>
</comment>
<keyword evidence="1" id="KW-0732">Signal</keyword>
<evidence type="ECO:0000313" key="2">
    <source>
        <dbReference type="EMBL" id="NRQ42799.1"/>
    </source>
</evidence>
<keyword evidence="3" id="KW-1185">Reference proteome</keyword>
<dbReference type="AlphaFoldDB" id="A0A7Y5AR65"/>
<proteinExistence type="predicted"/>
<dbReference type="RefSeq" id="WP_173501040.1">
    <property type="nucleotide sequence ID" value="NZ_JABSOD010000007.1"/>
</dbReference>
<feature type="chain" id="PRO_5030921819" evidence="1">
    <location>
        <begin position="50"/>
        <end position="150"/>
    </location>
</feature>
<protein>
    <submittedName>
        <fullName evidence="2">Uncharacterized protein</fullName>
    </submittedName>
</protein>
<sequence length="150" mass="16724">MDNMGMLFHPGWNTTVQWKLPLKLKKDKMMKKLLISLLSVAALSSAANAATVTFYDVTQNVPPASNNFSIWAGAYNAYGYCYMKGFDDALTYTTSCGEDEMSFAEYKGGNKWSTRSSGSKNQCYPILDSVTCSIDSFDMRGDKNELQNQQ</sequence>
<name>A0A7Y5AR65_9GAMM</name>
<organism evidence="2 3">
    <name type="scientific">Rheinheimera lutimaris</name>
    <dbReference type="NCBI Taxonomy" id="2740584"/>
    <lineage>
        <taxon>Bacteria</taxon>
        <taxon>Pseudomonadati</taxon>
        <taxon>Pseudomonadota</taxon>
        <taxon>Gammaproteobacteria</taxon>
        <taxon>Chromatiales</taxon>
        <taxon>Chromatiaceae</taxon>
        <taxon>Rheinheimera</taxon>
    </lineage>
</organism>
<accession>A0A7Y5AR65</accession>
<evidence type="ECO:0000313" key="3">
    <source>
        <dbReference type="Proteomes" id="UP000523161"/>
    </source>
</evidence>
<evidence type="ECO:0000256" key="1">
    <source>
        <dbReference type="SAM" id="SignalP"/>
    </source>
</evidence>
<dbReference type="EMBL" id="JABSOD010000007">
    <property type="protein sequence ID" value="NRQ42799.1"/>
    <property type="molecule type" value="Genomic_DNA"/>
</dbReference>
<gene>
    <name evidence="2" type="ORF">HRH59_09575</name>
</gene>
<reference evidence="2 3" key="1">
    <citation type="submission" date="2020-06" db="EMBL/GenBank/DDBJ databases">
        <title>Rheinheimera sp. nov., a marine bacterium isolated from coastal.</title>
        <authorList>
            <person name="Yu Q."/>
            <person name="Qi Y."/>
            <person name="Pu J."/>
        </authorList>
    </citation>
    <scope>NUCLEOTIDE SEQUENCE [LARGE SCALE GENOMIC DNA]</scope>
    <source>
        <strain evidence="2 3">YQF-2</strain>
    </source>
</reference>
<feature type="signal peptide" evidence="1">
    <location>
        <begin position="1"/>
        <end position="49"/>
    </location>
</feature>
<dbReference type="Proteomes" id="UP000523161">
    <property type="component" value="Unassembled WGS sequence"/>
</dbReference>